<dbReference type="Gene3D" id="1.25.40.10">
    <property type="entry name" value="Tetratricopeptide repeat domain"/>
    <property type="match status" value="1"/>
</dbReference>
<dbReference type="Proteomes" id="UP000186817">
    <property type="component" value="Unassembled WGS sequence"/>
</dbReference>
<feature type="compositionally biased region" description="Acidic residues" evidence="3">
    <location>
        <begin position="812"/>
        <end position="825"/>
    </location>
</feature>
<dbReference type="PANTHER" id="PTHR12537">
    <property type="entry name" value="RNA BINDING PROTEIN PUMILIO-RELATED"/>
    <property type="match status" value="1"/>
</dbReference>
<feature type="repeat" description="Pumilio" evidence="2">
    <location>
        <begin position="473"/>
        <end position="508"/>
    </location>
</feature>
<organism evidence="5 6">
    <name type="scientific">Symbiodinium microadriaticum</name>
    <name type="common">Dinoflagellate</name>
    <name type="synonym">Zooxanthella microadriatica</name>
    <dbReference type="NCBI Taxonomy" id="2951"/>
    <lineage>
        <taxon>Eukaryota</taxon>
        <taxon>Sar</taxon>
        <taxon>Alveolata</taxon>
        <taxon>Dinophyceae</taxon>
        <taxon>Suessiales</taxon>
        <taxon>Symbiodiniaceae</taxon>
        <taxon>Symbiodinium</taxon>
    </lineage>
</organism>
<dbReference type="SMART" id="SM00025">
    <property type="entry name" value="Pumilio"/>
    <property type="match status" value="5"/>
</dbReference>
<dbReference type="EMBL" id="LSRX01000221">
    <property type="protein sequence ID" value="OLQ03990.1"/>
    <property type="molecule type" value="Genomic_DNA"/>
</dbReference>
<dbReference type="OrthoDB" id="426351at2759"/>
<name>A0A1Q9E993_SYMMI</name>
<evidence type="ECO:0000256" key="1">
    <source>
        <dbReference type="ARBA" id="ARBA00022737"/>
    </source>
</evidence>
<dbReference type="InterPro" id="IPR011989">
    <property type="entry name" value="ARM-like"/>
</dbReference>
<dbReference type="GO" id="GO:0003729">
    <property type="term" value="F:mRNA binding"/>
    <property type="evidence" value="ECO:0007669"/>
    <property type="project" value="TreeGrafter"/>
</dbReference>
<dbReference type="PROSITE" id="PS50303">
    <property type="entry name" value="PUM_HD"/>
    <property type="match status" value="1"/>
</dbReference>
<feature type="compositionally biased region" description="Polar residues" evidence="3">
    <location>
        <begin position="794"/>
        <end position="810"/>
    </location>
</feature>
<dbReference type="PROSITE" id="PS50302">
    <property type="entry name" value="PUM"/>
    <property type="match status" value="2"/>
</dbReference>
<dbReference type="Pfam" id="PF00806">
    <property type="entry name" value="PUF"/>
    <property type="match status" value="3"/>
</dbReference>
<keyword evidence="1" id="KW-0677">Repeat</keyword>
<dbReference type="InterPro" id="IPR011990">
    <property type="entry name" value="TPR-like_helical_dom_sf"/>
</dbReference>
<accession>A0A1Q9E993</accession>
<keyword evidence="6" id="KW-1185">Reference proteome</keyword>
<protein>
    <submittedName>
        <fullName evidence="5">Maternal protein pumilio</fullName>
    </submittedName>
</protein>
<comment type="caution">
    <text evidence="5">The sequence shown here is derived from an EMBL/GenBank/DDBJ whole genome shotgun (WGS) entry which is preliminary data.</text>
</comment>
<dbReference type="PANTHER" id="PTHR12537:SF12">
    <property type="entry name" value="MATERNAL PROTEIN PUMILIO"/>
    <property type="match status" value="1"/>
</dbReference>
<dbReference type="Gene3D" id="1.25.10.10">
    <property type="entry name" value="Leucine-rich Repeat Variant"/>
    <property type="match status" value="1"/>
</dbReference>
<evidence type="ECO:0000256" key="2">
    <source>
        <dbReference type="PROSITE-ProRule" id="PRU00317"/>
    </source>
</evidence>
<feature type="region of interest" description="Disordered" evidence="3">
    <location>
        <begin position="782"/>
        <end position="884"/>
    </location>
</feature>
<evidence type="ECO:0000313" key="5">
    <source>
        <dbReference type="EMBL" id="OLQ03990.1"/>
    </source>
</evidence>
<feature type="domain" description="PUM-HD" evidence="4">
    <location>
        <begin position="261"/>
        <end position="607"/>
    </location>
</feature>
<dbReference type="InterPro" id="IPR016024">
    <property type="entry name" value="ARM-type_fold"/>
</dbReference>
<feature type="repeat" description="Pumilio" evidence="2">
    <location>
        <begin position="433"/>
        <end position="472"/>
    </location>
</feature>
<proteinExistence type="predicted"/>
<dbReference type="SUPFAM" id="SSF48452">
    <property type="entry name" value="TPR-like"/>
    <property type="match status" value="1"/>
</dbReference>
<dbReference type="InterPro" id="IPR001313">
    <property type="entry name" value="Pumilio_RNA-bd_rpt"/>
</dbReference>
<dbReference type="InterPro" id="IPR033133">
    <property type="entry name" value="PUM-HD"/>
</dbReference>
<evidence type="ECO:0000256" key="3">
    <source>
        <dbReference type="SAM" id="MobiDB-lite"/>
    </source>
</evidence>
<feature type="compositionally biased region" description="Basic and acidic residues" evidence="3">
    <location>
        <begin position="826"/>
        <end position="840"/>
    </location>
</feature>
<evidence type="ECO:0000313" key="6">
    <source>
        <dbReference type="Proteomes" id="UP000186817"/>
    </source>
</evidence>
<reference evidence="5 6" key="1">
    <citation type="submission" date="2016-02" db="EMBL/GenBank/DDBJ databases">
        <title>Genome analysis of coral dinoflagellate symbionts highlights evolutionary adaptations to a symbiotic lifestyle.</title>
        <authorList>
            <person name="Aranda M."/>
            <person name="Li Y."/>
            <person name="Liew Y.J."/>
            <person name="Baumgarten S."/>
            <person name="Simakov O."/>
            <person name="Wilson M."/>
            <person name="Piel J."/>
            <person name="Ashoor H."/>
            <person name="Bougouffa S."/>
            <person name="Bajic V.B."/>
            <person name="Ryu T."/>
            <person name="Ravasi T."/>
            <person name="Bayer T."/>
            <person name="Micklem G."/>
            <person name="Kim H."/>
            <person name="Bhak J."/>
            <person name="Lajeunesse T.C."/>
            <person name="Voolstra C.R."/>
        </authorList>
    </citation>
    <scope>NUCLEOTIDE SEQUENCE [LARGE SCALE GENOMIC DNA]</scope>
    <source>
        <strain evidence="5 6">CCMP2467</strain>
    </source>
</reference>
<sequence>MVQSTQGRLVDALVAPGARGVLDVESKVASFVTLWSVRDWLPKPAKTLRNLARKSNPKKELLRGLWVRPSAAGSLIVVPSKAAEDVERGGEPSASVRRGEEAAAESEARHLEAFEDLCMAIKLDPMCAETYNKRGILRQILGREDFDMADNLSRDDLERSLKIKEPPYASEDLEVAKTLNNLASALDTRKDLSRERSLKIQEYQKAKGLLDALDSLSDVCKELGDYPKAKELLERSLMIEDMALQSLRARLQARDVVRFDGGAEALERTMPAFVPGLPGLPSMMPVVLQPALLMPAMLSSVRAIPVVMVGLPVQQIESQIPPRELSPVGSGFSDDVAAATAFSEHASEDSSSTTSDFSESPVLGKVWQLSQRQKGCRKVQEAVDQACNELRKQIAKELSGHVVAAALSPNANHVLQRLVATLRPHDCQPLIDELLQAGAATVLEVARHQYGCRVIQRLLEHCQQEQMEAVANILMSDALPLARHAYGSFVMQQLLRYGSRAQQHILCQSFKASIQELLSHQAASPVIAKALSHSSPEDQVSLARAAVGRRLADVAITRYGHEAVQRVLQVLVGEDFNAACAALRPRLAALWAARYGRLVVKSVPELHRLCAGMTRSEVRETRSRAIKAVKPWIQLLADRRQCPEVRKAMEVLLQETREEYESTLEMKTAKAEVVQELQDRASQQEWMLRQLADAVEILEDALLCTTTVPMDLELFFTDVLAQPVSEELRTRAVSCLRALARCGAAAKRTLSTLGVVSGDSEADEAEVTLEVTDTEASMTFSSFPLRLERPEVQEAQSSLGSATVAATPTSPLEEDEDAAAAEEEVGEAKEATDTTERRGGYDGSLAMASQAATEPQTAEAPGKGPQGHDRHQAVAEPGVSPASPLDQVLDQLHVSNPMRLAPAHIYD</sequence>
<dbReference type="GO" id="GO:0005737">
    <property type="term" value="C:cytoplasm"/>
    <property type="evidence" value="ECO:0007669"/>
    <property type="project" value="TreeGrafter"/>
</dbReference>
<gene>
    <name evidence="5" type="primary">pum</name>
    <name evidence="5" type="ORF">AK812_SmicGene12994</name>
</gene>
<dbReference type="SUPFAM" id="SSF48371">
    <property type="entry name" value="ARM repeat"/>
    <property type="match status" value="1"/>
</dbReference>
<evidence type="ECO:0000259" key="4">
    <source>
        <dbReference type="PROSITE" id="PS50303"/>
    </source>
</evidence>
<dbReference type="GO" id="GO:0010608">
    <property type="term" value="P:post-transcriptional regulation of gene expression"/>
    <property type="evidence" value="ECO:0007669"/>
    <property type="project" value="TreeGrafter"/>
</dbReference>
<dbReference type="AlphaFoldDB" id="A0A1Q9E993"/>